<dbReference type="AlphaFoldDB" id="A0A2X3VFP8"/>
<dbReference type="InterPro" id="IPR013538">
    <property type="entry name" value="ASHA1/2-like_C"/>
</dbReference>
<dbReference type="InterPro" id="IPR023393">
    <property type="entry name" value="START-like_dom_sf"/>
</dbReference>
<evidence type="ECO:0000259" key="2">
    <source>
        <dbReference type="Pfam" id="PF08327"/>
    </source>
</evidence>
<dbReference type="RefSeq" id="WP_018029720.1">
    <property type="nucleotide sequence ID" value="NZ_LS483343.1"/>
</dbReference>
<comment type="similarity">
    <text evidence="1">Belongs to the AHA1 family.</text>
</comment>
<dbReference type="Gene3D" id="3.30.530.20">
    <property type="match status" value="1"/>
</dbReference>
<dbReference type="Pfam" id="PF08327">
    <property type="entry name" value="AHSA1"/>
    <property type="match status" value="1"/>
</dbReference>
<organism evidence="3 4">
    <name type="scientific">Streptococcus ferus</name>
    <dbReference type="NCBI Taxonomy" id="1345"/>
    <lineage>
        <taxon>Bacteria</taxon>
        <taxon>Bacillati</taxon>
        <taxon>Bacillota</taxon>
        <taxon>Bacilli</taxon>
        <taxon>Lactobacillales</taxon>
        <taxon>Streptococcaceae</taxon>
        <taxon>Streptococcus</taxon>
    </lineage>
</organism>
<dbReference type="EMBL" id="LS483343">
    <property type="protein sequence ID" value="SQF40274.1"/>
    <property type="molecule type" value="Genomic_DNA"/>
</dbReference>
<feature type="domain" description="Activator of Hsp90 ATPase homologue 1/2-like C-terminal" evidence="2">
    <location>
        <begin position="24"/>
        <end position="107"/>
    </location>
</feature>
<sequence>MKINIASKDQFYNLSIQYEVDENVDEVWQLIATNSGFAKWFPELKIEDRADQKVLVFEMADFREEMTVRSYSPQRQIAYDWAGATITFTIEEIARGSQLVFEERIPKHFGNEFSTPSKDMAGWLVQNECLSHLLNGEKLPEVKKLQQKWESYVQSHIGDGN</sequence>
<gene>
    <name evidence="3" type="ORF">NCTC12278_00863</name>
</gene>
<dbReference type="STRING" id="1123303.GCA_000372425_00392"/>
<accession>A0A2X3VFP8</accession>
<reference evidence="3 4" key="1">
    <citation type="submission" date="2018-06" db="EMBL/GenBank/DDBJ databases">
        <authorList>
            <consortium name="Pathogen Informatics"/>
            <person name="Doyle S."/>
        </authorList>
    </citation>
    <scope>NUCLEOTIDE SEQUENCE [LARGE SCALE GENOMIC DNA]</scope>
    <source>
        <strain evidence="3 4">NCTC12278</strain>
    </source>
</reference>
<dbReference type="OrthoDB" id="9803476at2"/>
<evidence type="ECO:0000256" key="1">
    <source>
        <dbReference type="ARBA" id="ARBA00006817"/>
    </source>
</evidence>
<proteinExistence type="inferred from homology"/>
<evidence type="ECO:0000313" key="3">
    <source>
        <dbReference type="EMBL" id="SQF40274.1"/>
    </source>
</evidence>
<protein>
    <submittedName>
        <fullName evidence="3">Activator of Hsp90 ATPase 1 family protein</fullName>
    </submittedName>
</protein>
<evidence type="ECO:0000313" key="4">
    <source>
        <dbReference type="Proteomes" id="UP000249495"/>
    </source>
</evidence>
<dbReference type="SUPFAM" id="SSF55961">
    <property type="entry name" value="Bet v1-like"/>
    <property type="match status" value="1"/>
</dbReference>
<name>A0A2X3VFP8_9STRE</name>
<dbReference type="Proteomes" id="UP000249495">
    <property type="component" value="Chromosome 1"/>
</dbReference>
<keyword evidence="4" id="KW-1185">Reference proteome</keyword>
<dbReference type="KEGG" id="sfer:NCTC12278_00863"/>